<dbReference type="InterPro" id="IPR036514">
    <property type="entry name" value="SGNH_hydro_sf"/>
</dbReference>
<gene>
    <name evidence="1" type="ORF">MGAL_10B055990</name>
</gene>
<keyword evidence="2" id="KW-1185">Reference proteome</keyword>
<evidence type="ECO:0000313" key="1">
    <source>
        <dbReference type="EMBL" id="VDI54956.1"/>
    </source>
</evidence>
<dbReference type="Gene3D" id="3.40.50.1110">
    <property type="entry name" value="SGNH hydrolase"/>
    <property type="match status" value="1"/>
</dbReference>
<protein>
    <submittedName>
        <fullName evidence="1">Uncharacterized protein</fullName>
    </submittedName>
</protein>
<comment type="caution">
    <text evidence="1">The sequence shown here is derived from an EMBL/GenBank/DDBJ whole genome shotgun (WGS) entry which is preliminary data.</text>
</comment>
<dbReference type="Proteomes" id="UP000596742">
    <property type="component" value="Unassembled WGS sequence"/>
</dbReference>
<accession>A0A8B6FX59</accession>
<dbReference type="AlphaFoldDB" id="A0A8B6FX59"/>
<name>A0A8B6FX59_MYTGA</name>
<proteinExistence type="predicted"/>
<reference evidence="1" key="1">
    <citation type="submission" date="2018-11" db="EMBL/GenBank/DDBJ databases">
        <authorList>
            <person name="Alioto T."/>
            <person name="Alioto T."/>
        </authorList>
    </citation>
    <scope>NUCLEOTIDE SEQUENCE</scope>
</reference>
<dbReference type="OrthoDB" id="6048568at2759"/>
<organism evidence="1 2">
    <name type="scientific">Mytilus galloprovincialis</name>
    <name type="common">Mediterranean mussel</name>
    <dbReference type="NCBI Taxonomy" id="29158"/>
    <lineage>
        <taxon>Eukaryota</taxon>
        <taxon>Metazoa</taxon>
        <taxon>Spiralia</taxon>
        <taxon>Lophotrochozoa</taxon>
        <taxon>Mollusca</taxon>
        <taxon>Bivalvia</taxon>
        <taxon>Autobranchia</taxon>
        <taxon>Pteriomorphia</taxon>
        <taxon>Mytilida</taxon>
        <taxon>Mytiloidea</taxon>
        <taxon>Mytilidae</taxon>
        <taxon>Mytilinae</taxon>
        <taxon>Mytilus</taxon>
    </lineage>
</organism>
<evidence type="ECO:0000313" key="2">
    <source>
        <dbReference type="Proteomes" id="UP000596742"/>
    </source>
</evidence>
<sequence length="203" mass="24167">MSNSKLVKFLNNTKEQPTTKKNYTPVVFSDSKGNWLQKHTKRSHTVEKEITWWCKSGSKITDRYYWLKSNLQQKILELGPIWIYVWLGTCNLTSYNKKYISINAHDDESINHLVEYYNKIIELTKQYNNCKITILETPVYSIYHWNCHRKHKTPEEFLEQDTVLADQIIKLNYKVKEINDSIISHSPKFSNGLKIKSKYKKKE</sequence>
<dbReference type="EMBL" id="UYJE01007461">
    <property type="protein sequence ID" value="VDI54956.1"/>
    <property type="molecule type" value="Genomic_DNA"/>
</dbReference>